<gene>
    <name evidence="1" type="ORF">H8S62_02565</name>
</gene>
<dbReference type="Proteomes" id="UP000607645">
    <property type="component" value="Unassembled WGS sequence"/>
</dbReference>
<comment type="caution">
    <text evidence="1">The sequence shown here is derived from an EMBL/GenBank/DDBJ whole genome shotgun (WGS) entry which is preliminary data.</text>
</comment>
<evidence type="ECO:0000313" key="1">
    <source>
        <dbReference type="EMBL" id="MBC5735896.1"/>
    </source>
</evidence>
<dbReference type="RefSeq" id="WP_186918378.1">
    <property type="nucleotide sequence ID" value="NZ_JACOPQ010000002.1"/>
</dbReference>
<organism evidence="1 2">
    <name type="scientific">Lawsonibacter faecis</name>
    <dbReference type="NCBI Taxonomy" id="2763052"/>
    <lineage>
        <taxon>Bacteria</taxon>
        <taxon>Bacillati</taxon>
        <taxon>Bacillota</taxon>
        <taxon>Clostridia</taxon>
        <taxon>Eubacteriales</taxon>
        <taxon>Oscillospiraceae</taxon>
        <taxon>Lawsonibacter</taxon>
    </lineage>
</organism>
<accession>A0A8J6JAL3</accession>
<keyword evidence="2" id="KW-1185">Reference proteome</keyword>
<evidence type="ECO:0000313" key="2">
    <source>
        <dbReference type="Proteomes" id="UP000607645"/>
    </source>
</evidence>
<reference evidence="1" key="1">
    <citation type="submission" date="2020-08" db="EMBL/GenBank/DDBJ databases">
        <title>Genome public.</title>
        <authorList>
            <person name="Liu C."/>
            <person name="Sun Q."/>
        </authorList>
    </citation>
    <scope>NUCLEOTIDE SEQUENCE</scope>
    <source>
        <strain evidence="1">NSJ-52</strain>
    </source>
</reference>
<name>A0A8J6JAL3_9FIRM</name>
<sequence length="57" mass="6201">MKHYSGLDELLQADRAAHDYFAALPDYVREQIASRGGGVSSLASLQDYAENLTRGDG</sequence>
<dbReference type="EMBL" id="JACOPQ010000002">
    <property type="protein sequence ID" value="MBC5735896.1"/>
    <property type="molecule type" value="Genomic_DNA"/>
</dbReference>
<proteinExistence type="predicted"/>
<protein>
    <submittedName>
        <fullName evidence="1">Uncharacterized protein</fullName>
    </submittedName>
</protein>
<dbReference type="AlphaFoldDB" id="A0A8J6JAL3"/>